<dbReference type="InterPro" id="IPR050204">
    <property type="entry name" value="AraC_XylS_family_regulators"/>
</dbReference>
<dbReference type="InterPro" id="IPR009057">
    <property type="entry name" value="Homeodomain-like_sf"/>
</dbReference>
<keyword evidence="1" id="KW-0805">Transcription regulation</keyword>
<dbReference type="PANTHER" id="PTHR46796">
    <property type="entry name" value="HTH-TYPE TRANSCRIPTIONAL ACTIVATOR RHAS-RELATED"/>
    <property type="match status" value="1"/>
</dbReference>
<dbReference type="SUPFAM" id="SSF46689">
    <property type="entry name" value="Homeodomain-like"/>
    <property type="match status" value="1"/>
</dbReference>
<keyword evidence="2" id="KW-0238">DNA-binding</keyword>
<dbReference type="GO" id="GO:0003700">
    <property type="term" value="F:DNA-binding transcription factor activity"/>
    <property type="evidence" value="ECO:0007669"/>
    <property type="project" value="InterPro"/>
</dbReference>
<reference evidence="5 6" key="1">
    <citation type="journal article" date="2012" name="J. Bacteriol.">
        <title>Genome sequence of Thalassospira xiamenensis type strain M-5.</title>
        <authorList>
            <person name="Lai Q."/>
            <person name="Shao Z."/>
        </authorList>
    </citation>
    <scope>NUCLEOTIDE SEQUENCE [LARGE SCALE GENOMIC DNA]</scope>
    <source>
        <strain evidence="5 6">M-5</strain>
    </source>
</reference>
<dbReference type="InterPro" id="IPR032783">
    <property type="entry name" value="AraC_lig"/>
</dbReference>
<dbReference type="Gene3D" id="1.10.10.60">
    <property type="entry name" value="Homeodomain-like"/>
    <property type="match status" value="1"/>
</dbReference>
<evidence type="ECO:0000256" key="2">
    <source>
        <dbReference type="ARBA" id="ARBA00023125"/>
    </source>
</evidence>
<dbReference type="SMART" id="SM00342">
    <property type="entry name" value="HTH_ARAC"/>
    <property type="match status" value="1"/>
</dbReference>
<organism evidence="5 6">
    <name type="scientific">Thalassospira xiamenensis M-5 = DSM 17429</name>
    <dbReference type="NCBI Taxonomy" id="1123366"/>
    <lineage>
        <taxon>Bacteria</taxon>
        <taxon>Pseudomonadati</taxon>
        <taxon>Pseudomonadota</taxon>
        <taxon>Alphaproteobacteria</taxon>
        <taxon>Rhodospirillales</taxon>
        <taxon>Thalassospiraceae</taxon>
        <taxon>Thalassospira</taxon>
    </lineage>
</organism>
<evidence type="ECO:0000259" key="4">
    <source>
        <dbReference type="PROSITE" id="PS01124"/>
    </source>
</evidence>
<accession>A0AB72UIC3</accession>
<keyword evidence="3" id="KW-0804">Transcription</keyword>
<protein>
    <submittedName>
        <fullName evidence="5">AraC family transcriptional regulator</fullName>
    </submittedName>
</protein>
<dbReference type="PROSITE" id="PS01124">
    <property type="entry name" value="HTH_ARAC_FAMILY_2"/>
    <property type="match status" value="1"/>
</dbReference>
<evidence type="ECO:0000256" key="3">
    <source>
        <dbReference type="ARBA" id="ARBA00023163"/>
    </source>
</evidence>
<sequence length="294" mass="32259">MSEQTRNLSERDILSDVFGVNHPRGNAFFTGTLCGRSDHQGRDDKPLIQQGILHVLRSGSVRVFIDGRQTHFLDRPGLILFGKATRHEIETPKTGSGIVCANLLFHDAGPGPALLGIPDCLVLTFDEMPGLEMITGQLFNEAFEIQPGTRTAVNLLIDLLFLMVMRHCQKHGLMRAGILSALRDPRISRVVGALYNRPGHGWSVESQAELAGMSRAAFAQLFRDLLGISPGEFLQTIRLERAHALLQAGQRLQFVAGEVGYRSSTALARAILQKYGVSPRMLQGDLKTASVAIR</sequence>
<gene>
    <name evidence="5" type="ORF">TH3_19340</name>
</gene>
<dbReference type="PANTHER" id="PTHR46796:SF7">
    <property type="entry name" value="ARAC FAMILY TRANSCRIPTIONAL REGULATOR"/>
    <property type="match status" value="1"/>
</dbReference>
<dbReference type="Proteomes" id="UP000007127">
    <property type="component" value="Chromosome"/>
</dbReference>
<dbReference type="Pfam" id="PF12833">
    <property type="entry name" value="HTH_18"/>
    <property type="match status" value="1"/>
</dbReference>
<proteinExistence type="predicted"/>
<evidence type="ECO:0000313" key="6">
    <source>
        <dbReference type="Proteomes" id="UP000007127"/>
    </source>
</evidence>
<dbReference type="InterPro" id="IPR018060">
    <property type="entry name" value="HTH_AraC"/>
</dbReference>
<dbReference type="RefSeq" id="WP_007088647.1">
    <property type="nucleotide sequence ID" value="NZ_CP004388.1"/>
</dbReference>
<name>A0AB72UIC3_9PROT</name>
<dbReference type="KEGG" id="txi:TH3_19340"/>
<evidence type="ECO:0000256" key="1">
    <source>
        <dbReference type="ARBA" id="ARBA00023015"/>
    </source>
</evidence>
<feature type="domain" description="HTH araC/xylS-type" evidence="4">
    <location>
        <begin position="188"/>
        <end position="285"/>
    </location>
</feature>
<dbReference type="GeneID" id="31929541"/>
<dbReference type="Pfam" id="PF12852">
    <property type="entry name" value="Cupin_6"/>
    <property type="match status" value="1"/>
</dbReference>
<dbReference type="AlphaFoldDB" id="A0AB72UIC3"/>
<evidence type="ECO:0000313" key="5">
    <source>
        <dbReference type="EMBL" id="AJD53970.1"/>
    </source>
</evidence>
<dbReference type="EMBL" id="CP004388">
    <property type="protein sequence ID" value="AJD53970.1"/>
    <property type="molecule type" value="Genomic_DNA"/>
</dbReference>
<dbReference type="GO" id="GO:0043565">
    <property type="term" value="F:sequence-specific DNA binding"/>
    <property type="evidence" value="ECO:0007669"/>
    <property type="project" value="InterPro"/>
</dbReference>